<organism evidence="1">
    <name type="scientific">Kwoniella pini CBS 10737</name>
    <dbReference type="NCBI Taxonomy" id="1296096"/>
    <lineage>
        <taxon>Eukaryota</taxon>
        <taxon>Fungi</taxon>
        <taxon>Dikarya</taxon>
        <taxon>Basidiomycota</taxon>
        <taxon>Agaricomycotina</taxon>
        <taxon>Tremellomycetes</taxon>
        <taxon>Tremellales</taxon>
        <taxon>Cryptococcaceae</taxon>
        <taxon>Kwoniella</taxon>
    </lineage>
</organism>
<dbReference type="InterPro" id="IPR011009">
    <property type="entry name" value="Kinase-like_dom_sf"/>
</dbReference>
<name>A0A1B9HZG0_9TREE</name>
<dbReference type="EMBL" id="CP144528">
    <property type="protein sequence ID" value="WWC73035.1"/>
    <property type="molecule type" value="Genomic_DNA"/>
</dbReference>
<reference evidence="2" key="2">
    <citation type="submission" date="2013-07" db="EMBL/GenBank/DDBJ databases">
        <authorList>
            <consortium name="The Broad Institute Genome Sequencing Platform"/>
            <person name="Cuomo C."/>
            <person name="Litvintseva A."/>
            <person name="Chen Y."/>
            <person name="Heitman J."/>
            <person name="Sun S."/>
            <person name="Springer D."/>
            <person name="Dromer F."/>
            <person name="Young S.K."/>
            <person name="Zeng Q."/>
            <person name="Gargeya S."/>
            <person name="Fitzgerald M."/>
            <person name="Abouelleil A."/>
            <person name="Alvarado L."/>
            <person name="Berlin A.M."/>
            <person name="Chapman S.B."/>
            <person name="Dewar J."/>
            <person name="Goldberg J."/>
            <person name="Griggs A."/>
            <person name="Gujja S."/>
            <person name="Hansen M."/>
            <person name="Howarth C."/>
            <person name="Imamovic A."/>
            <person name="Larimer J."/>
            <person name="McCowan C."/>
            <person name="Murphy C."/>
            <person name="Pearson M."/>
            <person name="Priest M."/>
            <person name="Roberts A."/>
            <person name="Saif S."/>
            <person name="Shea T."/>
            <person name="Sykes S."/>
            <person name="Wortman J."/>
            <person name="Nusbaum C."/>
            <person name="Birren B."/>
        </authorList>
    </citation>
    <scope>NUCLEOTIDE SEQUENCE</scope>
    <source>
        <strain evidence="2">CBS 10737</strain>
    </source>
</reference>
<reference evidence="1" key="3">
    <citation type="submission" date="2016-07" db="EMBL/GenBank/DDBJ databases">
        <title>Evolution of pathogenesis and genome organization in the Tremellales.</title>
        <authorList>
            <person name="Cuomo C."/>
            <person name="Litvintseva A."/>
            <person name="Heitman J."/>
            <person name="Chen Y."/>
            <person name="Sun S."/>
            <person name="Springer D."/>
            <person name="Dromer F."/>
            <person name="Young S."/>
            <person name="Zeng Q."/>
            <person name="Chapman S."/>
            <person name="Gujja S."/>
            <person name="Saif S."/>
            <person name="Birren B."/>
        </authorList>
    </citation>
    <scope>NUCLEOTIDE SEQUENCE</scope>
    <source>
        <strain evidence="1">CBS 10737</strain>
    </source>
</reference>
<proteinExistence type="predicted"/>
<sequence length="307" mass="36369">MQEGMVSDRAALRALEFDEKAFVKITPNFQMVKFSEKSNHIQSSHSQGDYRMSTHSGMNHPILKNDESRISINWDQITSLLEWQSSIKRNCRFVNDEEDLFKIIFCSVDEQIHAGCTWDVFRADDPDDDTSFWDGDEAYHRDDALKQIINEDYMLRQHLVKLQGLVVPRYYGMFVWHEEHDNKQENWIIATIMEDVGDPISEVMSRYSLPVKRQILDCFKHLHNIPHVVHQHTKYNHILERDNDDKRNIQVGKFFLIDFQHAVCLADWQYQEGQKELDREDKIMMWRLALRTDPTTGLIVDKRVRAE</sequence>
<evidence type="ECO:0000313" key="2">
    <source>
        <dbReference type="EMBL" id="WWC73035.1"/>
    </source>
</evidence>
<gene>
    <name evidence="1" type="ORF">I206_05457</name>
    <name evidence="2" type="ORF">I206_107000</name>
</gene>
<dbReference type="SUPFAM" id="SSF56112">
    <property type="entry name" value="Protein kinase-like (PK-like)"/>
    <property type="match status" value="1"/>
</dbReference>
<evidence type="ECO:0000313" key="1">
    <source>
        <dbReference type="EMBL" id="OCF48677.1"/>
    </source>
</evidence>
<dbReference type="Proteomes" id="UP000094020">
    <property type="component" value="Chromosome 10"/>
</dbReference>
<dbReference type="KEGG" id="kpin:30173826"/>
<evidence type="ECO:0008006" key="4">
    <source>
        <dbReference type="Google" id="ProtNLM"/>
    </source>
</evidence>
<keyword evidence="3" id="KW-1185">Reference proteome</keyword>
<dbReference type="RefSeq" id="XP_019009896.1">
    <property type="nucleotide sequence ID" value="XM_019157178.1"/>
</dbReference>
<dbReference type="OrthoDB" id="2566293at2759"/>
<reference evidence="2" key="4">
    <citation type="submission" date="2024-02" db="EMBL/GenBank/DDBJ databases">
        <title>Comparative genomics of Cryptococcus and Kwoniella reveals pathogenesis evolution and contrasting modes of karyotype evolution via chromosome fusion or intercentromeric recombination.</title>
        <authorList>
            <person name="Coelho M.A."/>
            <person name="David-Palma M."/>
            <person name="Shea T."/>
            <person name="Bowers K."/>
            <person name="McGinley-Smith S."/>
            <person name="Mohammad A.W."/>
            <person name="Gnirke A."/>
            <person name="Yurkov A.M."/>
            <person name="Nowrousian M."/>
            <person name="Sun S."/>
            <person name="Cuomo C.A."/>
            <person name="Heitman J."/>
        </authorList>
    </citation>
    <scope>NUCLEOTIDE SEQUENCE</scope>
    <source>
        <strain evidence="2">CBS 10737</strain>
    </source>
</reference>
<evidence type="ECO:0000313" key="3">
    <source>
        <dbReference type="Proteomes" id="UP000094020"/>
    </source>
</evidence>
<dbReference type="AlphaFoldDB" id="A0A1B9HZG0"/>
<reference evidence="1" key="1">
    <citation type="submission" date="2013-07" db="EMBL/GenBank/DDBJ databases">
        <title>The Genome Sequence of Cryptococcus pinus CBS10737.</title>
        <authorList>
            <consortium name="The Broad Institute Genome Sequencing Platform"/>
            <person name="Cuomo C."/>
            <person name="Litvintseva A."/>
            <person name="Chen Y."/>
            <person name="Heitman J."/>
            <person name="Sun S."/>
            <person name="Springer D."/>
            <person name="Dromer F."/>
            <person name="Young S.K."/>
            <person name="Zeng Q."/>
            <person name="Gargeya S."/>
            <person name="Fitzgerald M."/>
            <person name="Abouelleil A."/>
            <person name="Alvarado L."/>
            <person name="Berlin A.M."/>
            <person name="Chapman S.B."/>
            <person name="Dewar J."/>
            <person name="Goldberg J."/>
            <person name="Griggs A."/>
            <person name="Gujja S."/>
            <person name="Hansen M."/>
            <person name="Howarth C."/>
            <person name="Imamovic A."/>
            <person name="Larimer J."/>
            <person name="McCowan C."/>
            <person name="Murphy C."/>
            <person name="Pearson M."/>
            <person name="Priest M."/>
            <person name="Roberts A."/>
            <person name="Saif S."/>
            <person name="Shea T."/>
            <person name="Sykes S."/>
            <person name="Wortman J."/>
            <person name="Nusbaum C."/>
            <person name="Birren B."/>
        </authorList>
    </citation>
    <scope>NUCLEOTIDE SEQUENCE [LARGE SCALE GENOMIC DNA]</scope>
    <source>
        <strain evidence="1">CBS 10737</strain>
    </source>
</reference>
<dbReference type="EMBL" id="KI894013">
    <property type="protein sequence ID" value="OCF48677.1"/>
    <property type="molecule type" value="Genomic_DNA"/>
</dbReference>
<accession>A0A1B9HZG0</accession>
<dbReference type="GeneID" id="30173826"/>
<protein>
    <recommendedName>
        <fullName evidence="4">Protein kinase domain-containing protein</fullName>
    </recommendedName>
</protein>